<evidence type="ECO:0000313" key="1">
    <source>
        <dbReference type="EMBL" id="RNA09393.1"/>
    </source>
</evidence>
<dbReference type="EMBL" id="REGN01006472">
    <property type="protein sequence ID" value="RNA09393.1"/>
    <property type="molecule type" value="Genomic_DNA"/>
</dbReference>
<dbReference type="Proteomes" id="UP000276133">
    <property type="component" value="Unassembled WGS sequence"/>
</dbReference>
<dbReference type="AlphaFoldDB" id="A0A3M7QDN4"/>
<comment type="caution">
    <text evidence="1">The sequence shown here is derived from an EMBL/GenBank/DDBJ whole genome shotgun (WGS) entry which is preliminary data.</text>
</comment>
<organism evidence="1 2">
    <name type="scientific">Brachionus plicatilis</name>
    <name type="common">Marine rotifer</name>
    <name type="synonym">Brachionus muelleri</name>
    <dbReference type="NCBI Taxonomy" id="10195"/>
    <lineage>
        <taxon>Eukaryota</taxon>
        <taxon>Metazoa</taxon>
        <taxon>Spiralia</taxon>
        <taxon>Gnathifera</taxon>
        <taxon>Rotifera</taxon>
        <taxon>Eurotatoria</taxon>
        <taxon>Monogononta</taxon>
        <taxon>Pseudotrocha</taxon>
        <taxon>Ploima</taxon>
        <taxon>Brachionidae</taxon>
        <taxon>Brachionus</taxon>
    </lineage>
</organism>
<protein>
    <submittedName>
        <fullName evidence="1">Uncharacterized protein</fullName>
    </submittedName>
</protein>
<sequence length="64" mass="7795">MSNYRTKICSIKNSAFVKKKFLDSLYSSTIVHKLNLYKIRFRKKFPTIPSYSFKKNRWCDFTYI</sequence>
<reference evidence="1 2" key="1">
    <citation type="journal article" date="2018" name="Sci. Rep.">
        <title>Genomic signatures of local adaptation to the degree of environmental predictability in rotifers.</title>
        <authorList>
            <person name="Franch-Gras L."/>
            <person name="Hahn C."/>
            <person name="Garcia-Roger E.M."/>
            <person name="Carmona M.J."/>
            <person name="Serra M."/>
            <person name="Gomez A."/>
        </authorList>
    </citation>
    <scope>NUCLEOTIDE SEQUENCE [LARGE SCALE GENOMIC DNA]</scope>
    <source>
        <strain evidence="1">HYR1</strain>
    </source>
</reference>
<name>A0A3M7QDN4_BRAPC</name>
<proteinExistence type="predicted"/>
<keyword evidence="2" id="KW-1185">Reference proteome</keyword>
<gene>
    <name evidence="1" type="ORF">BpHYR1_003567</name>
</gene>
<accession>A0A3M7QDN4</accession>
<evidence type="ECO:0000313" key="2">
    <source>
        <dbReference type="Proteomes" id="UP000276133"/>
    </source>
</evidence>